<dbReference type="PANTHER" id="PTHR48034">
    <property type="entry name" value="TRANSFORMER-2 SEX-DETERMINING PROTEIN-RELATED"/>
    <property type="match status" value="1"/>
</dbReference>
<organism evidence="4 5">
    <name type="scientific">Babesia ovis</name>
    <dbReference type="NCBI Taxonomy" id="5869"/>
    <lineage>
        <taxon>Eukaryota</taxon>
        <taxon>Sar</taxon>
        <taxon>Alveolata</taxon>
        <taxon>Apicomplexa</taxon>
        <taxon>Aconoidasida</taxon>
        <taxon>Piroplasmida</taxon>
        <taxon>Babesiidae</taxon>
        <taxon>Babesia</taxon>
    </lineage>
</organism>
<feature type="compositionally biased region" description="Basic residues" evidence="2">
    <location>
        <begin position="159"/>
        <end position="176"/>
    </location>
</feature>
<dbReference type="InterPro" id="IPR035979">
    <property type="entry name" value="RBD_domain_sf"/>
</dbReference>
<protein>
    <submittedName>
        <fullName evidence="4">Ser Arg-rich splicing factor</fullName>
    </submittedName>
</protein>
<dbReference type="PROSITE" id="PS50102">
    <property type="entry name" value="RRM"/>
    <property type="match status" value="1"/>
</dbReference>
<evidence type="ECO:0000313" key="5">
    <source>
        <dbReference type="Proteomes" id="UP001057455"/>
    </source>
</evidence>
<dbReference type="Pfam" id="PF00076">
    <property type="entry name" value="RRM_1"/>
    <property type="match status" value="1"/>
</dbReference>
<accession>A0A9W5TAY3</accession>
<dbReference type="AlphaFoldDB" id="A0A9W5TAY3"/>
<evidence type="ECO:0000313" key="4">
    <source>
        <dbReference type="EMBL" id="GFE54036.1"/>
    </source>
</evidence>
<evidence type="ECO:0000256" key="2">
    <source>
        <dbReference type="SAM" id="MobiDB-lite"/>
    </source>
</evidence>
<name>A0A9W5TAY3_BABOV</name>
<keyword evidence="5" id="KW-1185">Reference proteome</keyword>
<keyword evidence="1" id="KW-0694">RNA-binding</keyword>
<feature type="region of interest" description="Disordered" evidence="2">
    <location>
        <begin position="139"/>
        <end position="230"/>
    </location>
</feature>
<evidence type="ECO:0000259" key="3">
    <source>
        <dbReference type="PROSITE" id="PS50102"/>
    </source>
</evidence>
<proteinExistence type="predicted"/>
<dbReference type="InterPro" id="IPR000504">
    <property type="entry name" value="RRM_dom"/>
</dbReference>
<feature type="compositionally biased region" description="Basic and acidic residues" evidence="2">
    <location>
        <begin position="177"/>
        <end position="223"/>
    </location>
</feature>
<dbReference type="InterPro" id="IPR012677">
    <property type="entry name" value="Nucleotide-bd_a/b_plait_sf"/>
</dbReference>
<sequence>MGSRERHDRRHASLLVRNLKYETSPDQLREAFSKFGEIRDVYLPLDYYTRKPRGFGFVEFFSHSDADEAMREMFGYELDGNKIEVFVAKHGRSDPYQMVSQGAETRRINRKPHGKGAMLSSCLQEQALEAPYTKSDLTIVQRSRERRRRRSRDRSYSRDRRRRSLSYDRRRRRSVSRSRDRYRSRERDRRVSRSLDRHSMRGRSESRGRNDSPRRSNDAREYSRSASRSR</sequence>
<dbReference type="Gene3D" id="3.30.70.330">
    <property type="match status" value="1"/>
</dbReference>
<reference evidence="4" key="1">
    <citation type="submission" date="2019-12" db="EMBL/GenBank/DDBJ databases">
        <title>Genome sequence of Babesia ovis.</title>
        <authorList>
            <person name="Yamagishi J."/>
            <person name="Sevinc F."/>
            <person name="Xuan X."/>
        </authorList>
    </citation>
    <scope>NUCLEOTIDE SEQUENCE</scope>
    <source>
        <strain evidence="4">Selcuk</strain>
    </source>
</reference>
<dbReference type="OrthoDB" id="439808at2759"/>
<gene>
    <name evidence="4" type="ORF">BaOVIS_014400</name>
</gene>
<dbReference type="InterPro" id="IPR050441">
    <property type="entry name" value="RBM"/>
</dbReference>
<dbReference type="SUPFAM" id="SSF54928">
    <property type="entry name" value="RNA-binding domain, RBD"/>
    <property type="match status" value="1"/>
</dbReference>
<comment type="caution">
    <text evidence="4">The sequence shown here is derived from an EMBL/GenBank/DDBJ whole genome shotgun (WGS) entry which is preliminary data.</text>
</comment>
<feature type="domain" description="RRM" evidence="3">
    <location>
        <begin position="12"/>
        <end position="90"/>
    </location>
</feature>
<dbReference type="SMART" id="SM00360">
    <property type="entry name" value="RRM"/>
    <property type="match status" value="1"/>
</dbReference>
<dbReference type="Proteomes" id="UP001057455">
    <property type="component" value="Unassembled WGS sequence"/>
</dbReference>
<evidence type="ECO:0000256" key="1">
    <source>
        <dbReference type="PROSITE-ProRule" id="PRU00176"/>
    </source>
</evidence>
<dbReference type="GO" id="GO:0003723">
    <property type="term" value="F:RNA binding"/>
    <property type="evidence" value="ECO:0007669"/>
    <property type="project" value="UniProtKB-UniRule"/>
</dbReference>
<dbReference type="EMBL" id="BLIY01000008">
    <property type="protein sequence ID" value="GFE54036.1"/>
    <property type="molecule type" value="Genomic_DNA"/>
</dbReference>